<comment type="caution">
    <text evidence="1">The sequence shown here is derived from an EMBL/GenBank/DDBJ whole genome shotgun (WGS) entry which is preliminary data.</text>
</comment>
<dbReference type="EMBL" id="WIXE01022987">
    <property type="protein sequence ID" value="KAK5966907.1"/>
    <property type="molecule type" value="Genomic_DNA"/>
</dbReference>
<proteinExistence type="predicted"/>
<dbReference type="Proteomes" id="UP001331761">
    <property type="component" value="Unassembled WGS sequence"/>
</dbReference>
<organism evidence="1 2">
    <name type="scientific">Trichostrongylus colubriformis</name>
    <name type="common">Black scour worm</name>
    <dbReference type="NCBI Taxonomy" id="6319"/>
    <lineage>
        <taxon>Eukaryota</taxon>
        <taxon>Metazoa</taxon>
        <taxon>Ecdysozoa</taxon>
        <taxon>Nematoda</taxon>
        <taxon>Chromadorea</taxon>
        <taxon>Rhabditida</taxon>
        <taxon>Rhabditina</taxon>
        <taxon>Rhabditomorpha</taxon>
        <taxon>Strongyloidea</taxon>
        <taxon>Trichostrongylidae</taxon>
        <taxon>Trichostrongylus</taxon>
    </lineage>
</organism>
<name>A0AAN8EVP5_TRICO</name>
<sequence length="75" mass="8846">MDPVDDTMKASSTEEAAECRWFTREEITLLAEEVFRDFHREILSRYDKWKNSGRAGCHMVSCKFTGRVCKMFFVD</sequence>
<evidence type="ECO:0000313" key="2">
    <source>
        <dbReference type="Proteomes" id="UP001331761"/>
    </source>
</evidence>
<keyword evidence="2" id="KW-1185">Reference proteome</keyword>
<reference evidence="1 2" key="1">
    <citation type="submission" date="2019-10" db="EMBL/GenBank/DDBJ databases">
        <title>Assembly and Annotation for the nematode Trichostrongylus colubriformis.</title>
        <authorList>
            <person name="Martin J."/>
        </authorList>
    </citation>
    <scope>NUCLEOTIDE SEQUENCE [LARGE SCALE GENOMIC DNA]</scope>
    <source>
        <strain evidence="1">G859</strain>
        <tissue evidence="1">Whole worm</tissue>
    </source>
</reference>
<accession>A0AAN8EVP5</accession>
<evidence type="ECO:0000313" key="1">
    <source>
        <dbReference type="EMBL" id="KAK5966907.1"/>
    </source>
</evidence>
<dbReference type="AlphaFoldDB" id="A0AAN8EVP5"/>
<gene>
    <name evidence="1" type="ORF">GCK32_012617</name>
</gene>
<protein>
    <submittedName>
        <fullName evidence="1">Uncharacterized protein</fullName>
    </submittedName>
</protein>